<dbReference type="PANTHER" id="PTHR32063">
    <property type="match status" value="1"/>
</dbReference>
<dbReference type="Gene3D" id="3.30.2090.10">
    <property type="entry name" value="Multidrug efflux transporter AcrB TolC docking domain, DN and DC subdomains"/>
    <property type="match status" value="2"/>
</dbReference>
<dbReference type="Gene3D" id="3.30.70.1440">
    <property type="entry name" value="Multidrug efflux transporter AcrB pore domain"/>
    <property type="match status" value="1"/>
</dbReference>
<dbReference type="OrthoDB" id="5287122at2"/>
<name>A0A4Z0WFT6_9GAMM</name>
<dbReference type="SUPFAM" id="SSF82866">
    <property type="entry name" value="Multidrug efflux transporter AcrB transmembrane domain"/>
    <property type="match status" value="2"/>
</dbReference>
<protein>
    <submittedName>
        <fullName evidence="3">Efflux RND transporter permease subunit</fullName>
    </submittedName>
</protein>
<feature type="transmembrane region" description="Helical" evidence="2">
    <location>
        <begin position="425"/>
        <end position="449"/>
    </location>
</feature>
<gene>
    <name evidence="3" type="ORF">E4656_07525</name>
</gene>
<evidence type="ECO:0000313" key="3">
    <source>
        <dbReference type="EMBL" id="TGG94021.1"/>
    </source>
</evidence>
<sequence length="1040" mass="114378">MTRILDHLREAPFLAYFARHRVAANLLMLFVILMGFMGLTRLPMQLFPDVTPGAAAVTVAWDGAGADAVVDRITEPLERELLELDAIDRVTSNSRDGYAALSIYFEAGSDMESAMRDLRTAVDSVSLPSGADDPTVREYEFSEPVIFTILSYDGPISDLRPFLDQMESDLRRRGIPETLVEGMDEPIVRIEVTPESLARHQWTVDSLADEIRQVNDRFSAGQAGEGENQRNVITGERRTSGLALRELPLGDNRTLGDVATILEQGEEPRKRLVFNDRNAVLVQVFRSGGMDSMTTSEIYHEWHNEVVPTLPAGVEVVVFGDNSEFVGDNVELLLTNGFYGLMLVLGTLFILLNLRVALWTAMGIPVALLGTMALLYFSGGSLNFFSMFAMMMALGIIVDNAIVVGEETQSMLERGIARSDAASLAVSRMYAPIVASSLTTMAAFSPLLFVPGMFGELLRPIPLVIIMVIAAALVECFLILPGHLHMSFGRSTGKTETGLRKRITALEHRVREQYYRPFITFMIRQRLLSVSIALSLFIVSIGMVAGGVVPFSEDLDIEAEEIFADVEFVEGAPEQSVVEFMETMQAGLRAAEAEFLERYDVPFEALIRDLYYEYDLDAGEAFFMARLPSPDDRPFSNNQFLRAWESHVELPQVVDRLRIASESGGGASASELNLRLAGEDAEQLRAGTQALVQALEDYGELRNVNDTLPATNRQVRLDLTPAARAQGLREQALAGQVAAAMDGVTVQTFTEFGSEVDVRLRLDEQTRQQLDYLSWLPISLGNGRTLPLSEVATLTAQEEPSATARENGRQAVTITADAASEDVNMQSVQADIAENVMPGILAQYGLSADYETGQDAAELLDNLVVAAYAAAALIFLILAWMFQSYTWPLAVMTSIPLAMTGAIFGHWVLRLDLNFLSLFGLFGLAGIVINGSIILISRYRELLADGWDRHEAIVEASCQRFRPVVLTTLTTVMGLVPILLETSVQAQMIRSMATSLAFGLGYGAFLVLLVIPCVLSYLQSMTEAFDRLVRWLSPKRPEAG</sequence>
<dbReference type="InterPro" id="IPR001036">
    <property type="entry name" value="Acrflvin-R"/>
</dbReference>
<feature type="transmembrane region" description="Helical" evidence="2">
    <location>
        <begin position="1000"/>
        <end position="1018"/>
    </location>
</feature>
<feature type="region of interest" description="Disordered" evidence="1">
    <location>
        <begin position="218"/>
        <end position="237"/>
    </location>
</feature>
<dbReference type="SUPFAM" id="SSF82714">
    <property type="entry name" value="Multidrug efflux transporter AcrB TolC docking domain, DN and DC subdomains"/>
    <property type="match status" value="2"/>
</dbReference>
<dbReference type="GO" id="GO:0005886">
    <property type="term" value="C:plasma membrane"/>
    <property type="evidence" value="ECO:0007669"/>
    <property type="project" value="TreeGrafter"/>
</dbReference>
<dbReference type="Pfam" id="PF00873">
    <property type="entry name" value="ACR_tran"/>
    <property type="match status" value="2"/>
</dbReference>
<organism evidence="3 4">
    <name type="scientific">Natronospirillum operosum</name>
    <dbReference type="NCBI Taxonomy" id="2759953"/>
    <lineage>
        <taxon>Bacteria</taxon>
        <taxon>Pseudomonadati</taxon>
        <taxon>Pseudomonadota</taxon>
        <taxon>Gammaproteobacteria</taxon>
        <taxon>Oceanospirillales</taxon>
        <taxon>Natronospirillaceae</taxon>
        <taxon>Natronospirillum</taxon>
    </lineage>
</organism>
<dbReference type="Gene3D" id="3.30.70.1320">
    <property type="entry name" value="Multidrug efflux transporter AcrB pore domain like"/>
    <property type="match status" value="1"/>
</dbReference>
<dbReference type="AlphaFoldDB" id="A0A4Z0WFT6"/>
<feature type="transmembrane region" description="Helical" evidence="2">
    <location>
        <begin position="915"/>
        <end position="939"/>
    </location>
</feature>
<proteinExistence type="predicted"/>
<evidence type="ECO:0000256" key="2">
    <source>
        <dbReference type="SAM" id="Phobius"/>
    </source>
</evidence>
<keyword evidence="2" id="KW-1133">Transmembrane helix</keyword>
<dbReference type="PANTHER" id="PTHR32063:SF33">
    <property type="entry name" value="RND SUPERFAMILY EFFLUX PUMP PERMEASE COMPONENT"/>
    <property type="match status" value="1"/>
</dbReference>
<dbReference type="InterPro" id="IPR027463">
    <property type="entry name" value="AcrB_DN_DC_subdom"/>
</dbReference>
<dbReference type="Gene3D" id="3.30.70.1430">
    <property type="entry name" value="Multidrug efflux transporter AcrB pore domain"/>
    <property type="match status" value="2"/>
</dbReference>
<feature type="transmembrane region" description="Helical" evidence="2">
    <location>
        <begin position="527"/>
        <end position="549"/>
    </location>
</feature>
<feature type="transmembrane region" description="Helical" evidence="2">
    <location>
        <begin position="358"/>
        <end position="378"/>
    </location>
</feature>
<feature type="transmembrane region" description="Helical" evidence="2">
    <location>
        <begin position="960"/>
        <end position="980"/>
    </location>
</feature>
<keyword evidence="2" id="KW-0472">Membrane</keyword>
<accession>A0A4Z0WFT6</accession>
<reference evidence="3 4" key="1">
    <citation type="submission" date="2019-04" db="EMBL/GenBank/DDBJ databases">
        <title>Natronospirillum operosus gen. nov., sp. nov., a haloalkaliphilic satellite isolated from decaying biomass of laboratory culture of cyanobacterium Geitlerinema sp. and proposal of Natronospirillaceae fam. nov. and Saccharospirillaceae fam. nov.</title>
        <authorList>
            <person name="Kevbrin V."/>
            <person name="Boltyanskaya Y."/>
            <person name="Koziaeva V."/>
            <person name="Grouzdev D.S."/>
            <person name="Park M."/>
            <person name="Cho J."/>
        </authorList>
    </citation>
    <scope>NUCLEOTIDE SEQUENCE [LARGE SCALE GENOMIC DNA]</scope>
    <source>
        <strain evidence="3 4">G-116</strain>
    </source>
</reference>
<feature type="transmembrane region" description="Helical" evidence="2">
    <location>
        <begin position="21"/>
        <end position="39"/>
    </location>
</feature>
<dbReference type="EMBL" id="SRMF01000002">
    <property type="protein sequence ID" value="TGG94021.1"/>
    <property type="molecule type" value="Genomic_DNA"/>
</dbReference>
<feature type="transmembrane region" description="Helical" evidence="2">
    <location>
        <begin position="384"/>
        <end position="404"/>
    </location>
</feature>
<dbReference type="PRINTS" id="PR00702">
    <property type="entry name" value="ACRIFLAVINRP"/>
</dbReference>
<evidence type="ECO:0000256" key="1">
    <source>
        <dbReference type="SAM" id="MobiDB-lite"/>
    </source>
</evidence>
<dbReference type="GO" id="GO:0042910">
    <property type="term" value="F:xenobiotic transmembrane transporter activity"/>
    <property type="evidence" value="ECO:0007669"/>
    <property type="project" value="TreeGrafter"/>
</dbReference>
<dbReference type="Gene3D" id="1.20.1640.10">
    <property type="entry name" value="Multidrug efflux transporter AcrB transmembrane domain"/>
    <property type="match status" value="2"/>
</dbReference>
<dbReference type="Proteomes" id="UP000297475">
    <property type="component" value="Unassembled WGS sequence"/>
</dbReference>
<feature type="transmembrane region" description="Helical" evidence="2">
    <location>
        <begin position="889"/>
        <end position="909"/>
    </location>
</feature>
<keyword evidence="2" id="KW-0812">Transmembrane</keyword>
<evidence type="ECO:0000313" key="4">
    <source>
        <dbReference type="Proteomes" id="UP000297475"/>
    </source>
</evidence>
<feature type="transmembrane region" description="Helical" evidence="2">
    <location>
        <begin position="863"/>
        <end position="882"/>
    </location>
</feature>
<keyword evidence="4" id="KW-1185">Reference proteome</keyword>
<dbReference type="SUPFAM" id="SSF82693">
    <property type="entry name" value="Multidrug efflux transporter AcrB pore domain, PN1, PN2, PC1 and PC2 subdomains"/>
    <property type="match status" value="1"/>
</dbReference>
<feature type="transmembrane region" description="Helical" evidence="2">
    <location>
        <begin position="332"/>
        <end position="351"/>
    </location>
</feature>
<feature type="transmembrane region" description="Helical" evidence="2">
    <location>
        <begin position="461"/>
        <end position="480"/>
    </location>
</feature>
<comment type="caution">
    <text evidence="3">The sequence shown here is derived from an EMBL/GenBank/DDBJ whole genome shotgun (WGS) entry which is preliminary data.</text>
</comment>
<dbReference type="RefSeq" id="WP_135482590.1">
    <property type="nucleotide sequence ID" value="NZ_SRMF01000002.1"/>
</dbReference>